<protein>
    <recommendedName>
        <fullName evidence="3">ubiquitinyl hydrolase 1</fullName>
        <ecNumber evidence="3">3.4.19.12</ecNumber>
    </recommendedName>
</protein>
<reference evidence="10 11" key="1">
    <citation type="journal article" date="2022" name="Hortic Res">
        <title>The genome of Dioscorea zingiberensis sheds light on the biosynthesis, origin and evolution of the medicinally important diosgenin saponins.</title>
        <authorList>
            <person name="Li Y."/>
            <person name="Tan C."/>
            <person name="Li Z."/>
            <person name="Guo J."/>
            <person name="Li S."/>
            <person name="Chen X."/>
            <person name="Wang C."/>
            <person name="Dai X."/>
            <person name="Yang H."/>
            <person name="Song W."/>
            <person name="Hou L."/>
            <person name="Xu J."/>
            <person name="Tong Z."/>
            <person name="Xu A."/>
            <person name="Yuan X."/>
            <person name="Wang W."/>
            <person name="Yang Q."/>
            <person name="Chen L."/>
            <person name="Sun Z."/>
            <person name="Wang K."/>
            <person name="Pan B."/>
            <person name="Chen J."/>
            <person name="Bao Y."/>
            <person name="Liu F."/>
            <person name="Qi X."/>
            <person name="Gang D.R."/>
            <person name="Wen J."/>
            <person name="Li J."/>
        </authorList>
    </citation>
    <scope>NUCLEOTIDE SEQUENCE [LARGE SCALE GENOMIC DNA]</scope>
    <source>
        <strain evidence="10">Dzin_1.0</strain>
    </source>
</reference>
<dbReference type="GO" id="GO:0005634">
    <property type="term" value="C:nucleus"/>
    <property type="evidence" value="ECO:0007669"/>
    <property type="project" value="TreeGrafter"/>
</dbReference>
<evidence type="ECO:0000256" key="2">
    <source>
        <dbReference type="ARBA" id="ARBA00009085"/>
    </source>
</evidence>
<evidence type="ECO:0000256" key="8">
    <source>
        <dbReference type="SAM" id="MobiDB-lite"/>
    </source>
</evidence>
<dbReference type="Proteomes" id="UP001085076">
    <property type="component" value="Unassembled WGS sequence"/>
</dbReference>
<dbReference type="EC" id="3.4.19.12" evidence="3"/>
<organism evidence="10 11">
    <name type="scientific">Dioscorea zingiberensis</name>
    <dbReference type="NCBI Taxonomy" id="325984"/>
    <lineage>
        <taxon>Eukaryota</taxon>
        <taxon>Viridiplantae</taxon>
        <taxon>Streptophyta</taxon>
        <taxon>Embryophyta</taxon>
        <taxon>Tracheophyta</taxon>
        <taxon>Spermatophyta</taxon>
        <taxon>Magnoliopsida</taxon>
        <taxon>Liliopsida</taxon>
        <taxon>Dioscoreales</taxon>
        <taxon>Dioscoreaceae</taxon>
        <taxon>Dioscorea</taxon>
    </lineage>
</organism>
<gene>
    <name evidence="10" type="ORF">J5N97_001644</name>
</gene>
<feature type="domain" description="USP" evidence="9">
    <location>
        <begin position="19"/>
        <end position="364"/>
    </location>
</feature>
<evidence type="ECO:0000256" key="4">
    <source>
        <dbReference type="ARBA" id="ARBA00022670"/>
    </source>
</evidence>
<keyword evidence="7" id="KW-0788">Thiol protease</keyword>
<dbReference type="GO" id="GO:0006508">
    <property type="term" value="P:proteolysis"/>
    <property type="evidence" value="ECO:0007669"/>
    <property type="project" value="UniProtKB-KW"/>
</dbReference>
<dbReference type="InterPro" id="IPR018200">
    <property type="entry name" value="USP_CS"/>
</dbReference>
<evidence type="ECO:0000256" key="1">
    <source>
        <dbReference type="ARBA" id="ARBA00000707"/>
    </source>
</evidence>
<comment type="similarity">
    <text evidence="2">Belongs to the peptidase C19 family.</text>
</comment>
<comment type="catalytic activity">
    <reaction evidence="1">
        <text>Thiol-dependent hydrolysis of ester, thioester, amide, peptide and isopeptide bonds formed by the C-terminal Gly of ubiquitin (a 76-residue protein attached to proteins as an intracellular targeting signal).</text>
        <dbReference type="EC" id="3.4.19.12"/>
    </reaction>
</comment>
<dbReference type="InterPro" id="IPR038765">
    <property type="entry name" value="Papain-like_cys_pep_sf"/>
</dbReference>
<accession>A0A9D5BTY5</accession>
<dbReference type="GO" id="GO:0004843">
    <property type="term" value="F:cysteine-type deubiquitinase activity"/>
    <property type="evidence" value="ECO:0007669"/>
    <property type="project" value="UniProtKB-EC"/>
</dbReference>
<dbReference type="PANTHER" id="PTHR24006">
    <property type="entry name" value="UBIQUITIN CARBOXYL-TERMINAL HYDROLASE"/>
    <property type="match status" value="1"/>
</dbReference>
<dbReference type="PROSITE" id="PS00972">
    <property type="entry name" value="USP_1"/>
    <property type="match status" value="1"/>
</dbReference>
<dbReference type="Gene3D" id="3.90.70.10">
    <property type="entry name" value="Cysteine proteinases"/>
    <property type="match status" value="1"/>
</dbReference>
<dbReference type="AlphaFoldDB" id="A0A9D5BTY5"/>
<dbReference type="SUPFAM" id="SSF54001">
    <property type="entry name" value="Cysteine proteinases"/>
    <property type="match status" value="1"/>
</dbReference>
<keyword evidence="5" id="KW-0833">Ubl conjugation pathway</keyword>
<feature type="region of interest" description="Disordered" evidence="8">
    <location>
        <begin position="307"/>
        <end position="329"/>
    </location>
</feature>
<keyword evidence="11" id="KW-1185">Reference proteome</keyword>
<dbReference type="Pfam" id="PF00443">
    <property type="entry name" value="UCH"/>
    <property type="match status" value="1"/>
</dbReference>
<evidence type="ECO:0000259" key="9">
    <source>
        <dbReference type="PROSITE" id="PS50235"/>
    </source>
</evidence>
<evidence type="ECO:0000256" key="6">
    <source>
        <dbReference type="ARBA" id="ARBA00022801"/>
    </source>
</evidence>
<evidence type="ECO:0000313" key="11">
    <source>
        <dbReference type="Proteomes" id="UP001085076"/>
    </source>
</evidence>
<dbReference type="EMBL" id="JAGGNH010000078">
    <property type="protein sequence ID" value="KAJ0960485.1"/>
    <property type="molecule type" value="Genomic_DNA"/>
</dbReference>
<evidence type="ECO:0000256" key="5">
    <source>
        <dbReference type="ARBA" id="ARBA00022786"/>
    </source>
</evidence>
<dbReference type="PANTHER" id="PTHR24006:SF758">
    <property type="entry name" value="UBIQUITIN CARBOXYL-TERMINAL HYDROLASE 36"/>
    <property type="match status" value="1"/>
</dbReference>
<keyword evidence="4" id="KW-0645">Protease</keyword>
<sequence length="638" mass="70162">MALQMAWQQTHQQRRKAPLGLRNLGNTCYLNSVLQCLCYTPPLGQFCLSSQHSSRCKNWAVGGEKECPFCILERQITRCLSAEGSLEAPSKIYKCLTLFAESFRGGRQEDAHEFLRYVIDACHNTCLKLLSKSAAGKENASPGASGASTVMREIFGGALLSQVKCLSCKGESNKTDEMMDISLDLFQSFSLNGALSRFFQPEILDGTNKYSCSNCKKLSVARKQMFILRAPNVLVIQLKRFEPIHGGKINRNIDFEEGLVLSKFMSVTRSQDPQPEYSLFGSIVHSGYSRDAGHYYAYVKDASGRCNQSPSSGKPGLSSNAGKFSDCQKTAVQKPTENFKPPIKQNGVFSSMKGASTLVNKQPPSPSTQIKPGSMKSFGIKSVASNGNGNHIHHDGPNGRFNVLEEAQTDKKNKVLPTGCVADGSRIVQRSKTFATSGINGTNGSLSSSLVDHNKQQMSSTPNGNVSKCQLKVKEHGTNGTHIVATSRGENDCDHASGNMISGMKRKSSNDKMPETSFQFGQKSWDLTGKYGQLQNTYQSKHSPEGLEKFKEVIGEEIRSDLQSCGWVDKVDAFMSIRKKLCRLTMDKLPGDTELRKLLISDARNAFIPQIPESLKENLIGRVANFFHKGNLYSKEEG</sequence>
<name>A0A9D5BTY5_9LILI</name>
<dbReference type="OrthoDB" id="420187at2759"/>
<dbReference type="InterPro" id="IPR050164">
    <property type="entry name" value="Peptidase_C19"/>
</dbReference>
<evidence type="ECO:0000256" key="7">
    <source>
        <dbReference type="ARBA" id="ARBA00022807"/>
    </source>
</evidence>
<dbReference type="PROSITE" id="PS50235">
    <property type="entry name" value="USP_3"/>
    <property type="match status" value="1"/>
</dbReference>
<dbReference type="InterPro" id="IPR001394">
    <property type="entry name" value="Peptidase_C19_UCH"/>
</dbReference>
<proteinExistence type="inferred from homology"/>
<evidence type="ECO:0000256" key="3">
    <source>
        <dbReference type="ARBA" id="ARBA00012759"/>
    </source>
</evidence>
<dbReference type="FunFam" id="3.90.70.10:FF:000119">
    <property type="entry name" value="Ubiquitin specific peptidase 36"/>
    <property type="match status" value="1"/>
</dbReference>
<comment type="caution">
    <text evidence="10">The sequence shown here is derived from an EMBL/GenBank/DDBJ whole genome shotgun (WGS) entry which is preliminary data.</text>
</comment>
<keyword evidence="6" id="KW-0378">Hydrolase</keyword>
<dbReference type="GO" id="GO:0005829">
    <property type="term" value="C:cytosol"/>
    <property type="evidence" value="ECO:0007669"/>
    <property type="project" value="TreeGrafter"/>
</dbReference>
<evidence type="ECO:0000313" key="10">
    <source>
        <dbReference type="EMBL" id="KAJ0960485.1"/>
    </source>
</evidence>
<dbReference type="GO" id="GO:0016579">
    <property type="term" value="P:protein deubiquitination"/>
    <property type="evidence" value="ECO:0007669"/>
    <property type="project" value="InterPro"/>
</dbReference>
<dbReference type="InterPro" id="IPR028889">
    <property type="entry name" value="USP"/>
</dbReference>